<feature type="domain" description="Laminin G" evidence="18">
    <location>
        <begin position="680"/>
        <end position="854"/>
    </location>
</feature>
<dbReference type="InterPro" id="IPR050372">
    <property type="entry name" value="Neurexin-related_CASP"/>
</dbReference>
<evidence type="ECO:0000256" key="12">
    <source>
        <dbReference type="ARBA" id="ARBA00023157"/>
    </source>
</evidence>
<feature type="compositionally biased region" description="Low complexity" evidence="15">
    <location>
        <begin position="1611"/>
        <end position="1621"/>
    </location>
</feature>
<feature type="domain" description="EGF-like" evidence="19">
    <location>
        <begin position="640"/>
        <end position="677"/>
    </location>
</feature>
<feature type="domain" description="EGF-like" evidence="19">
    <location>
        <begin position="202"/>
        <end position="240"/>
    </location>
</feature>
<evidence type="ECO:0000256" key="6">
    <source>
        <dbReference type="ARBA" id="ARBA00022729"/>
    </source>
</evidence>
<dbReference type="InterPro" id="IPR003585">
    <property type="entry name" value="Neurexin-like"/>
</dbReference>
<dbReference type="FunFam" id="2.10.25.10:FF:000029">
    <property type="entry name" value="neurexin-1 isoform X1"/>
    <property type="match status" value="1"/>
</dbReference>
<evidence type="ECO:0000256" key="11">
    <source>
        <dbReference type="ARBA" id="ARBA00023136"/>
    </source>
</evidence>
<dbReference type="PROSITE" id="PS50025">
    <property type="entry name" value="LAM_G_DOMAIN"/>
    <property type="match status" value="6"/>
</dbReference>
<feature type="domain" description="EGF-like" evidence="19">
    <location>
        <begin position="1047"/>
        <end position="1084"/>
    </location>
</feature>
<comment type="caution">
    <text evidence="14">Lacks conserved residue(s) required for the propagation of feature annotation.</text>
</comment>
<name>A0A9J8CNY0_CYPCA</name>
<dbReference type="InterPro" id="IPR000742">
    <property type="entry name" value="EGF"/>
</dbReference>
<sequence length="1634" mass="178551">MMTRKWRCGAKISWASVWLGLMVGIAVTAALEFDGLPGQWVRYGPWEAGATGELSFTMKTNISKAVVLYLDDGGNCDFLELLINDGRLQLRFAIHCGEPASLHMETHVSDERWHRVLLTRNYRETMLAMDGESKVAEVKSKRREMMVASDLYMGGIPPDVRLSALTSSTVKYEPPFQGLIANLKLGETPPTLLDSQGVKNDLEYLCSKQNPCSNGGRCSIHDSEVLCDCSNTGYKGKYCTEALQQVFGGDPESGQVESVATFKGNEFFSYDLSQKPIQSSTDEITLSFRTLQRNGLLLHTGKSADYVNLSLKSGAVCLVINLGSGAFEALVEPSDGKFNDNAWHAVRVSRNLRQVTISVDGLLTTTGYTQEDYTMLGSDDFFYVGGSPNTADLPGSPVSNNFMGCLKDVVYTNNEFRLELSHLAELRDPRVTIHGDLTFRCEDVAALDPVSFDTPTAYVTLPHWNAKKAGSVSFDFRTTEPNGLLLFSHGRPQSSKDHRPKVDFFAMELLEGFLYLLMDMGSGSIKMKVGNKKVNDGEWCHVDFQREGRKGSISVNGRSVPFSTNEGSEILDLDGEMFLGGLPEDSGSLPLPPEVWTARLRLGFVGCLRDLFIDGRSKDLRRLAELQSAPGVSSFCTRETHRRCSSEPCAHGGRCREGWNRHVCDCTGTGYLGPNCEMESAVLSYDGSMFLKVLMPHAVHTEAEDVSLRFMSQRAYGLLMATTSKESADTLRLELDGGRVRLTVNLDCIGIDCNLSKGPETLFAGHKLNDNEWHSVKVVRRGKSLQLSVDNVTVEGQMSGAHSQLEFHHIETGIMTERRFISVMPSNFIGHLQGLSFNSMPYLDQCKNGDISYCELNARFGMRRIVADPVSFRNRASYVALSTLQAYASMHLFFQFKTTSPDGLMLFNSGDGSDFIVIELVKGYIHYVFDLGNGPSLMKGNSDKPLNDNQWHNVMVSRDDSNVHTLKIDSRTVTQHSNGARNLDLKGELYIGGIGKSMYNSLPKLIASRDGYQGCLASIDLNARLPDLIADALHRVGQVERGCEAGPGTTCTEDCCSNQGVCLQQWEGFTCDCTMTTYGGPLCSDPGTTYIFGRGGALITYTWAPNDRPSTRADRLAVGFSTQQSDAILVQVESSQGLGDYLQLHIEQGKVGVIFNVGTDDITIDEPAVTVNDGKYHVVRFTRSGGNATLQVDNQPVIERFPSGNIDNERLAIARQRIPYRLGRVVDEWLLDKGRQLTIFNSQAAIKVGGQDKGRSFQGQISGLYYNGLQVLKLAAEGDPNVQVTGNLRLVGDAPSVLSTETTSATPPAAADMSTTIMETTTTMATTTTRRQRSPSLKDSITQNSDDLLVASAECPSDDEDLEECEPGTGGELVLPIITVDTQDPLPIATRYPIIPAPPTSLIPLQTTKESLVLSDPRPPCPPDQEDCGDLMEVSAFGSGEMTESDDEDFYKNSPMVTDRTVLPPPPAVGKSGGQSPGDHRPPVPGPTTHPNQLHIPAGKMNTRDQVLLPPAPSSRHTPGLTYPPGFPHVPTAHPTDLMEKGRPGAVEVIRESSSTTGMVVGIVAAAALCILILLYAMYKYRNRDEGSYQVDQSRNSGSESNGAVVKEKTPSTTAAVAKTTAKGKKNKDKEYYV</sequence>
<reference evidence="20" key="1">
    <citation type="submission" date="2025-08" db="UniProtKB">
        <authorList>
            <consortium name="Ensembl"/>
        </authorList>
    </citation>
    <scope>IDENTIFICATION</scope>
</reference>
<feature type="transmembrane region" description="Helical" evidence="16">
    <location>
        <begin position="1559"/>
        <end position="1579"/>
    </location>
</feature>
<evidence type="ECO:0000256" key="4">
    <source>
        <dbReference type="ARBA" id="ARBA00022692"/>
    </source>
</evidence>
<dbReference type="FunFam" id="2.60.120.200:FF:000005">
    <property type="entry name" value="neurexin-1 isoform X1"/>
    <property type="match status" value="1"/>
</dbReference>
<dbReference type="GO" id="GO:0016020">
    <property type="term" value="C:membrane"/>
    <property type="evidence" value="ECO:0007669"/>
    <property type="project" value="UniProtKB-SubCell"/>
</dbReference>
<keyword evidence="9" id="KW-0130">Cell adhesion</keyword>
<evidence type="ECO:0000256" key="10">
    <source>
        <dbReference type="ARBA" id="ARBA00022989"/>
    </source>
</evidence>
<feature type="domain" description="Laminin G" evidence="18">
    <location>
        <begin position="259"/>
        <end position="441"/>
    </location>
</feature>
<keyword evidence="5" id="KW-0479">Metal-binding</keyword>
<keyword evidence="6 17" id="KW-0732">Signal</keyword>
<evidence type="ECO:0000259" key="18">
    <source>
        <dbReference type="PROSITE" id="PS50025"/>
    </source>
</evidence>
<feature type="domain" description="Laminin G" evidence="18">
    <location>
        <begin position="448"/>
        <end position="636"/>
    </location>
</feature>
<dbReference type="CDD" id="cd00054">
    <property type="entry name" value="EGF_CA"/>
    <property type="match status" value="2"/>
</dbReference>
<evidence type="ECO:0000256" key="16">
    <source>
        <dbReference type="SAM" id="Phobius"/>
    </source>
</evidence>
<dbReference type="GO" id="GO:0046872">
    <property type="term" value="F:metal ion binding"/>
    <property type="evidence" value="ECO:0007669"/>
    <property type="project" value="UniProtKB-KW"/>
</dbReference>
<evidence type="ECO:0000313" key="21">
    <source>
        <dbReference type="Proteomes" id="UP001108240"/>
    </source>
</evidence>
<organism evidence="20 21">
    <name type="scientific">Cyprinus carpio carpio</name>
    <dbReference type="NCBI Taxonomy" id="630221"/>
    <lineage>
        <taxon>Eukaryota</taxon>
        <taxon>Metazoa</taxon>
        <taxon>Chordata</taxon>
        <taxon>Craniata</taxon>
        <taxon>Vertebrata</taxon>
        <taxon>Euteleostomi</taxon>
        <taxon>Actinopterygii</taxon>
        <taxon>Neopterygii</taxon>
        <taxon>Teleostei</taxon>
        <taxon>Ostariophysi</taxon>
        <taxon>Cypriniformes</taxon>
        <taxon>Cyprinidae</taxon>
        <taxon>Cyprininae</taxon>
        <taxon>Cyprinus</taxon>
    </lineage>
</organism>
<evidence type="ECO:0000256" key="9">
    <source>
        <dbReference type="ARBA" id="ARBA00022889"/>
    </source>
</evidence>
<evidence type="ECO:0000256" key="2">
    <source>
        <dbReference type="ARBA" id="ARBA00010241"/>
    </source>
</evidence>
<dbReference type="FunFam" id="2.10.25.10:FF:000015">
    <property type="entry name" value="neurexin-1 isoform X1"/>
    <property type="match status" value="1"/>
</dbReference>
<comment type="subcellular location">
    <subcellularLocation>
        <location evidence="1">Membrane</location>
        <topology evidence="1">Single-pass type I membrane protein</topology>
    </subcellularLocation>
</comment>
<dbReference type="FunFam" id="2.60.120.200:FF:000004">
    <property type="entry name" value="neurexin-1 isoform X1"/>
    <property type="match status" value="1"/>
</dbReference>
<dbReference type="SMART" id="SM00282">
    <property type="entry name" value="LamG"/>
    <property type="match status" value="6"/>
</dbReference>
<feature type="chain" id="PRO_5039924614" description="Neurexin-2-like" evidence="17">
    <location>
        <begin position="31"/>
        <end position="1634"/>
    </location>
</feature>
<feature type="region of interest" description="Disordered" evidence="15">
    <location>
        <begin position="1589"/>
        <end position="1634"/>
    </location>
</feature>
<dbReference type="Gene3D" id="2.60.120.200">
    <property type="match status" value="6"/>
</dbReference>
<comment type="function">
    <text evidence="13">Neuronal cell surface protein that may be involved in cell recognition and cell adhesion.</text>
</comment>
<dbReference type="PANTHER" id="PTHR15036:SF92">
    <property type="entry name" value="NEUREXIN 2A ALPHA"/>
    <property type="match status" value="1"/>
</dbReference>
<feature type="compositionally biased region" description="Polar residues" evidence="15">
    <location>
        <begin position="1590"/>
        <end position="1602"/>
    </location>
</feature>
<evidence type="ECO:0000313" key="20">
    <source>
        <dbReference type="Ensembl" id="ENSCCRP00000167631.1"/>
    </source>
</evidence>
<keyword evidence="12" id="KW-1015">Disulfide bond</keyword>
<evidence type="ECO:0000256" key="14">
    <source>
        <dbReference type="PROSITE-ProRule" id="PRU00076"/>
    </source>
</evidence>
<dbReference type="GeneTree" id="ENSGT00940000155978"/>
<dbReference type="Ensembl" id="ENSCCRT00000200039.1">
    <property type="protein sequence ID" value="ENSCCRP00000167631.1"/>
    <property type="gene ID" value="ENSCCRG00000061299.1"/>
</dbReference>
<feature type="signal peptide" evidence="17">
    <location>
        <begin position="1"/>
        <end position="30"/>
    </location>
</feature>
<dbReference type="FunFam" id="2.60.120.200:FF:000007">
    <property type="entry name" value="neurexin-1 isoform X1"/>
    <property type="match status" value="1"/>
</dbReference>
<dbReference type="Proteomes" id="UP001108240">
    <property type="component" value="Unplaced"/>
</dbReference>
<keyword evidence="3 14" id="KW-0245">EGF-like domain</keyword>
<keyword evidence="8" id="KW-0106">Calcium</keyword>
<dbReference type="PROSITE" id="PS50026">
    <property type="entry name" value="EGF_3"/>
    <property type="match status" value="3"/>
</dbReference>
<dbReference type="FunFam" id="2.60.120.200:FF:000003">
    <property type="entry name" value="neurexin-1 isoform X1"/>
    <property type="match status" value="1"/>
</dbReference>
<reference evidence="20" key="2">
    <citation type="submission" date="2025-09" db="UniProtKB">
        <authorList>
            <consortium name="Ensembl"/>
        </authorList>
    </citation>
    <scope>IDENTIFICATION</scope>
</reference>
<feature type="domain" description="Laminin G" evidence="18">
    <location>
        <begin position="868"/>
        <end position="1043"/>
    </location>
</feature>
<dbReference type="SMART" id="SM00294">
    <property type="entry name" value="4.1m"/>
    <property type="match status" value="1"/>
</dbReference>
<evidence type="ECO:0000256" key="5">
    <source>
        <dbReference type="ARBA" id="ARBA00022723"/>
    </source>
</evidence>
<feature type="domain" description="Laminin G" evidence="18">
    <location>
        <begin position="1088"/>
        <end position="1288"/>
    </location>
</feature>
<keyword evidence="4 16" id="KW-0812">Transmembrane</keyword>
<dbReference type="Pfam" id="PF02210">
    <property type="entry name" value="Laminin_G_2"/>
    <property type="match status" value="6"/>
</dbReference>
<dbReference type="SMART" id="SM00181">
    <property type="entry name" value="EGF"/>
    <property type="match status" value="3"/>
</dbReference>
<protein>
    <recommendedName>
        <fullName evidence="22">Neurexin-2-like</fullName>
    </recommendedName>
</protein>
<dbReference type="InterPro" id="IPR001791">
    <property type="entry name" value="Laminin_G"/>
</dbReference>
<proteinExistence type="inferred from homology"/>
<dbReference type="InterPro" id="IPR013320">
    <property type="entry name" value="ConA-like_dom_sf"/>
</dbReference>
<evidence type="ECO:0008006" key="22">
    <source>
        <dbReference type="Google" id="ProtNLM"/>
    </source>
</evidence>
<dbReference type="PANTHER" id="PTHR15036">
    <property type="entry name" value="PIKACHURIN-LIKE PROTEIN"/>
    <property type="match status" value="1"/>
</dbReference>
<keyword evidence="11 16" id="KW-0472">Membrane</keyword>
<evidence type="ECO:0000256" key="17">
    <source>
        <dbReference type="SAM" id="SignalP"/>
    </source>
</evidence>
<evidence type="ECO:0000256" key="13">
    <source>
        <dbReference type="ARBA" id="ARBA00054347"/>
    </source>
</evidence>
<feature type="domain" description="Laminin G" evidence="18">
    <location>
        <begin position="30"/>
        <end position="206"/>
    </location>
</feature>
<feature type="region of interest" description="Disordered" evidence="15">
    <location>
        <begin position="1440"/>
        <end position="1538"/>
    </location>
</feature>
<dbReference type="GO" id="GO:0007155">
    <property type="term" value="P:cell adhesion"/>
    <property type="evidence" value="ECO:0007669"/>
    <property type="project" value="UniProtKB-KW"/>
</dbReference>
<keyword evidence="21" id="KW-1185">Reference proteome</keyword>
<evidence type="ECO:0000256" key="1">
    <source>
        <dbReference type="ARBA" id="ARBA00004479"/>
    </source>
</evidence>
<comment type="similarity">
    <text evidence="2">Belongs to the neurexin family.</text>
</comment>
<accession>A0A9J8CNY0</accession>
<dbReference type="SUPFAM" id="SSF49899">
    <property type="entry name" value="Concanavalin A-like lectins/glucanases"/>
    <property type="match status" value="6"/>
</dbReference>
<evidence type="ECO:0000256" key="7">
    <source>
        <dbReference type="ARBA" id="ARBA00022737"/>
    </source>
</evidence>
<evidence type="ECO:0000256" key="3">
    <source>
        <dbReference type="ARBA" id="ARBA00022536"/>
    </source>
</evidence>
<keyword evidence="10 16" id="KW-1133">Transmembrane helix</keyword>
<dbReference type="Gene3D" id="2.10.25.10">
    <property type="entry name" value="Laminin"/>
    <property type="match status" value="3"/>
</dbReference>
<evidence type="ECO:0000256" key="15">
    <source>
        <dbReference type="SAM" id="MobiDB-lite"/>
    </source>
</evidence>
<dbReference type="CDD" id="cd00110">
    <property type="entry name" value="LamG"/>
    <property type="match status" value="6"/>
</dbReference>
<evidence type="ECO:0000256" key="8">
    <source>
        <dbReference type="ARBA" id="ARBA00022837"/>
    </source>
</evidence>
<dbReference type="GO" id="GO:0002040">
    <property type="term" value="P:sprouting angiogenesis"/>
    <property type="evidence" value="ECO:0007669"/>
    <property type="project" value="UniProtKB-ARBA"/>
</dbReference>
<evidence type="ECO:0000259" key="19">
    <source>
        <dbReference type="PROSITE" id="PS50026"/>
    </source>
</evidence>
<keyword evidence="7" id="KW-0677">Repeat</keyword>